<dbReference type="Pfam" id="PF01656">
    <property type="entry name" value="CbiA"/>
    <property type="match status" value="1"/>
</dbReference>
<evidence type="ECO:0000313" key="3">
    <source>
        <dbReference type="Proteomes" id="UP001369082"/>
    </source>
</evidence>
<dbReference type="Proteomes" id="UP001369082">
    <property type="component" value="Unassembled WGS sequence"/>
</dbReference>
<accession>A0ABU9GRI3</accession>
<proteinExistence type="predicted"/>
<dbReference type="EMBL" id="JBAKAZ010000035">
    <property type="protein sequence ID" value="MEL0629948.1"/>
    <property type="molecule type" value="Genomic_DNA"/>
</dbReference>
<sequence length="255" mass="28757">MSNIMIFSIKGGEGKTVLSTNLAAAIDNSLLAFCDNTADMDFLFQKRNGFKLKHPDLFDLRMVETTTKETKKSGEIIHIDLIDDVINYVKNEEKETGKEIHTIYDTGGYNADEVIEDKYLEYSHHKLIMNADYIVIPIGITDIEIQSLKTMSKILERISSKVGRKIIANVVPCRIHPNAKITGQSFQNLLNEVSKYDCFNMLETIINEHSNFKKSMSLGLGVVEAKQTRSSKSSRQIKNLIRELDLPLRSGNIGV</sequence>
<feature type="domain" description="CobQ/CobB/MinD/ParA nucleotide binding" evidence="1">
    <location>
        <begin position="4"/>
        <end position="178"/>
    </location>
</feature>
<gene>
    <name evidence="2" type="ORF">V6256_10060</name>
</gene>
<comment type="caution">
    <text evidence="2">The sequence shown here is derived from an EMBL/GenBank/DDBJ whole genome shotgun (WGS) entry which is preliminary data.</text>
</comment>
<dbReference type="InterPro" id="IPR027417">
    <property type="entry name" value="P-loop_NTPase"/>
</dbReference>
<dbReference type="PANTHER" id="PTHR13696:SF96">
    <property type="entry name" value="COBQ_COBB_MIND_PARA NUCLEOTIDE BINDING DOMAIN-CONTAINING PROTEIN"/>
    <property type="match status" value="1"/>
</dbReference>
<evidence type="ECO:0000313" key="2">
    <source>
        <dbReference type="EMBL" id="MEL0629948.1"/>
    </source>
</evidence>
<dbReference type="InterPro" id="IPR050678">
    <property type="entry name" value="DNA_Partitioning_ATPase"/>
</dbReference>
<protein>
    <recommendedName>
        <fullName evidence="1">CobQ/CobB/MinD/ParA nucleotide binding domain-containing protein</fullName>
    </recommendedName>
</protein>
<reference evidence="2 3" key="1">
    <citation type="submission" date="2024-02" db="EMBL/GenBank/DDBJ databases">
        <title>Bacteria isolated from the canopy kelp, Nereocystis luetkeana.</title>
        <authorList>
            <person name="Pfister C.A."/>
            <person name="Younker I.T."/>
            <person name="Light S.H."/>
        </authorList>
    </citation>
    <scope>NUCLEOTIDE SEQUENCE [LARGE SCALE GENOMIC DNA]</scope>
    <source>
        <strain evidence="2 3">TI.1.05</strain>
    </source>
</reference>
<dbReference type="PANTHER" id="PTHR13696">
    <property type="entry name" value="P-LOOP CONTAINING NUCLEOSIDE TRIPHOSPHATE HYDROLASE"/>
    <property type="match status" value="1"/>
</dbReference>
<evidence type="ECO:0000259" key="1">
    <source>
        <dbReference type="Pfam" id="PF01656"/>
    </source>
</evidence>
<dbReference type="Gene3D" id="3.40.50.300">
    <property type="entry name" value="P-loop containing nucleotide triphosphate hydrolases"/>
    <property type="match status" value="1"/>
</dbReference>
<dbReference type="SUPFAM" id="SSF52540">
    <property type="entry name" value="P-loop containing nucleoside triphosphate hydrolases"/>
    <property type="match status" value="1"/>
</dbReference>
<dbReference type="RefSeq" id="WP_341598081.1">
    <property type="nucleotide sequence ID" value="NZ_JBAKAZ010000035.1"/>
</dbReference>
<dbReference type="InterPro" id="IPR002586">
    <property type="entry name" value="CobQ/CobB/MinD/ParA_Nub-bd_dom"/>
</dbReference>
<name>A0ABU9GRI3_9GAMM</name>
<keyword evidence="3" id="KW-1185">Reference proteome</keyword>
<organism evidence="2 3">
    <name type="scientific">Psychromonas aquatilis</name>
    <dbReference type="NCBI Taxonomy" id="2005072"/>
    <lineage>
        <taxon>Bacteria</taxon>
        <taxon>Pseudomonadati</taxon>
        <taxon>Pseudomonadota</taxon>
        <taxon>Gammaproteobacteria</taxon>
        <taxon>Alteromonadales</taxon>
        <taxon>Psychromonadaceae</taxon>
        <taxon>Psychromonas</taxon>
    </lineage>
</organism>